<sequence length="132" mass="14106">MLITPADIAPFATIDPTKLAAMIDDAEAMAHRLAPCLTTTTDPTVLAAAKAIVRGAILRWNDAGTGAITQETHGPFARTIDNTVVRRGMFWPSEIADLQGLCRTTSTSGAFTIDTLPFRPAPTVHPFLTDTE</sequence>
<organism evidence="1 2">
    <name type="scientific">Naumannella halotolerans</name>
    <dbReference type="NCBI Taxonomy" id="993414"/>
    <lineage>
        <taxon>Bacteria</taxon>
        <taxon>Bacillati</taxon>
        <taxon>Actinomycetota</taxon>
        <taxon>Actinomycetes</taxon>
        <taxon>Propionibacteriales</taxon>
        <taxon>Propionibacteriaceae</taxon>
        <taxon>Naumannella</taxon>
    </lineage>
</organism>
<evidence type="ECO:0000313" key="2">
    <source>
        <dbReference type="Proteomes" id="UP000295371"/>
    </source>
</evidence>
<evidence type="ECO:0000313" key="1">
    <source>
        <dbReference type="EMBL" id="TDT30889.1"/>
    </source>
</evidence>
<proteinExistence type="predicted"/>
<dbReference type="RefSeq" id="WP_133755233.1">
    <property type="nucleotide sequence ID" value="NZ_SOAW01000002.1"/>
</dbReference>
<dbReference type="AlphaFoldDB" id="A0A4R7J3H1"/>
<comment type="caution">
    <text evidence="1">The sequence shown here is derived from an EMBL/GenBank/DDBJ whole genome shotgun (WGS) entry which is preliminary data.</text>
</comment>
<dbReference type="EMBL" id="SOAW01000002">
    <property type="protein sequence ID" value="TDT30889.1"/>
    <property type="molecule type" value="Genomic_DNA"/>
</dbReference>
<keyword evidence="2" id="KW-1185">Reference proteome</keyword>
<name>A0A4R7J3H1_9ACTN</name>
<dbReference type="Proteomes" id="UP000295371">
    <property type="component" value="Unassembled WGS sequence"/>
</dbReference>
<accession>A0A4R7J3H1</accession>
<protein>
    <recommendedName>
        <fullName evidence="3">Head-to-tail adaptor</fullName>
    </recommendedName>
</protein>
<evidence type="ECO:0008006" key="3">
    <source>
        <dbReference type="Google" id="ProtNLM"/>
    </source>
</evidence>
<dbReference type="OrthoDB" id="3730242at2"/>
<reference evidence="1 2" key="1">
    <citation type="submission" date="2019-03" db="EMBL/GenBank/DDBJ databases">
        <title>Genomic Encyclopedia of Archaeal and Bacterial Type Strains, Phase II (KMG-II): from individual species to whole genera.</title>
        <authorList>
            <person name="Goeker M."/>
        </authorList>
    </citation>
    <scope>NUCLEOTIDE SEQUENCE [LARGE SCALE GENOMIC DNA]</scope>
    <source>
        <strain evidence="1 2">DSM 24323</strain>
    </source>
</reference>
<gene>
    <name evidence="1" type="ORF">CLV29_2296</name>
</gene>